<keyword evidence="2" id="KW-1185">Reference proteome</keyword>
<evidence type="ECO:0008006" key="3">
    <source>
        <dbReference type="Google" id="ProtNLM"/>
    </source>
</evidence>
<evidence type="ECO:0000313" key="1">
    <source>
        <dbReference type="EMBL" id="KAJ5387489.1"/>
    </source>
</evidence>
<dbReference type="OrthoDB" id="417697at2759"/>
<dbReference type="GeneID" id="81373647"/>
<dbReference type="Proteomes" id="UP001147747">
    <property type="component" value="Unassembled WGS sequence"/>
</dbReference>
<accession>A0A9W9VQP5</accession>
<comment type="caution">
    <text evidence="1">The sequence shown here is derived from an EMBL/GenBank/DDBJ whole genome shotgun (WGS) entry which is preliminary data.</text>
</comment>
<protein>
    <recommendedName>
        <fullName evidence="3">Methyltransferase domain-containing protein</fullName>
    </recommendedName>
</protein>
<organism evidence="1 2">
    <name type="scientific">Penicillium cosmopolitanum</name>
    <dbReference type="NCBI Taxonomy" id="1131564"/>
    <lineage>
        <taxon>Eukaryota</taxon>
        <taxon>Fungi</taxon>
        <taxon>Dikarya</taxon>
        <taxon>Ascomycota</taxon>
        <taxon>Pezizomycotina</taxon>
        <taxon>Eurotiomycetes</taxon>
        <taxon>Eurotiomycetidae</taxon>
        <taxon>Eurotiales</taxon>
        <taxon>Aspergillaceae</taxon>
        <taxon>Penicillium</taxon>
    </lineage>
</organism>
<proteinExistence type="predicted"/>
<dbReference type="EMBL" id="JAPZBU010000009">
    <property type="protein sequence ID" value="KAJ5387489.1"/>
    <property type="molecule type" value="Genomic_DNA"/>
</dbReference>
<reference evidence="1" key="2">
    <citation type="journal article" date="2023" name="IMA Fungus">
        <title>Comparative genomic study of the Penicillium genus elucidates a diverse pangenome and 15 lateral gene transfer events.</title>
        <authorList>
            <person name="Petersen C."/>
            <person name="Sorensen T."/>
            <person name="Nielsen M.R."/>
            <person name="Sondergaard T.E."/>
            <person name="Sorensen J.L."/>
            <person name="Fitzpatrick D.A."/>
            <person name="Frisvad J.C."/>
            <person name="Nielsen K.L."/>
        </authorList>
    </citation>
    <scope>NUCLEOTIDE SEQUENCE</scope>
    <source>
        <strain evidence="1">IBT 29677</strain>
    </source>
</reference>
<dbReference type="AlphaFoldDB" id="A0A9W9VQP5"/>
<evidence type="ECO:0000313" key="2">
    <source>
        <dbReference type="Proteomes" id="UP001147747"/>
    </source>
</evidence>
<name>A0A9W9VQP5_9EURO</name>
<dbReference type="RefSeq" id="XP_056485287.1">
    <property type="nucleotide sequence ID" value="XM_056634667.1"/>
</dbReference>
<gene>
    <name evidence="1" type="ORF">N7509_010030</name>
</gene>
<reference evidence="1" key="1">
    <citation type="submission" date="2022-12" db="EMBL/GenBank/DDBJ databases">
        <authorList>
            <person name="Petersen C."/>
        </authorList>
    </citation>
    <scope>NUCLEOTIDE SEQUENCE</scope>
    <source>
        <strain evidence="1">IBT 29677</strain>
    </source>
</reference>
<sequence>MTSRGVEEPQHEVYALPRGKEETQSIWLVDVATEFSYEGHYVGFDLSDSQFPTPSSLPQGCSLEFKVHDMTKRFPPEYHAQFDLVNIRLVVQALKAFISLKLKGKEPGGYIQWGDVNWNEVKSVPSNTELDMLDEIITGHMKYHGLSST</sequence>